<reference evidence="2 3" key="1">
    <citation type="submission" date="2018-10" db="EMBL/GenBank/DDBJ databases">
        <title>Genomic Encyclopedia of Archaeal and Bacterial Type Strains, Phase II (KMG-II): from individual species to whole genera.</title>
        <authorList>
            <person name="Goeker M."/>
        </authorList>
    </citation>
    <scope>NUCLEOTIDE SEQUENCE [LARGE SCALE GENOMIC DNA]</scope>
    <source>
        <strain evidence="2 3">VM1</strain>
    </source>
</reference>
<dbReference type="RefSeq" id="WP_121923289.1">
    <property type="nucleotide sequence ID" value="NZ_REFO01000012.1"/>
</dbReference>
<proteinExistence type="predicted"/>
<dbReference type="SUPFAM" id="SSF55718">
    <property type="entry name" value="SCP-like"/>
    <property type="match status" value="1"/>
</dbReference>
<dbReference type="Proteomes" id="UP000280842">
    <property type="component" value="Unassembled WGS sequence"/>
</dbReference>
<gene>
    <name evidence="2" type="ORF">CLV39_1174</name>
</gene>
<dbReference type="InterPro" id="IPR036527">
    <property type="entry name" value="SCP2_sterol-bd_dom_sf"/>
</dbReference>
<protein>
    <submittedName>
        <fullName evidence="2">Putative sterol carrier protein</fullName>
    </submittedName>
</protein>
<evidence type="ECO:0000313" key="3">
    <source>
        <dbReference type="Proteomes" id="UP000280842"/>
    </source>
</evidence>
<organism evidence="2 3">
    <name type="scientific">Hydrogenothermus marinus</name>
    <dbReference type="NCBI Taxonomy" id="133270"/>
    <lineage>
        <taxon>Bacteria</taxon>
        <taxon>Pseudomonadati</taxon>
        <taxon>Aquificota</taxon>
        <taxon>Aquificia</taxon>
        <taxon>Aquificales</taxon>
        <taxon>Hydrogenothermaceae</taxon>
        <taxon>Hydrogenothermus</taxon>
    </lineage>
</organism>
<dbReference type="OrthoDB" id="13708at2"/>
<dbReference type="Gene3D" id="3.30.1050.10">
    <property type="entry name" value="SCP2 sterol-binding domain"/>
    <property type="match status" value="1"/>
</dbReference>
<name>A0A3M0BFR4_9AQUI</name>
<evidence type="ECO:0000313" key="2">
    <source>
        <dbReference type="EMBL" id="RMA96160.1"/>
    </source>
</evidence>
<dbReference type="EMBL" id="REFO01000012">
    <property type="protein sequence ID" value="RMA96160.1"/>
    <property type="molecule type" value="Genomic_DNA"/>
</dbReference>
<keyword evidence="1" id="KW-0732">Signal</keyword>
<comment type="caution">
    <text evidence="2">The sequence shown here is derived from an EMBL/GenBank/DDBJ whole genome shotgun (WGS) entry which is preliminary data.</text>
</comment>
<accession>A0A3M0BFR4</accession>
<feature type="chain" id="PRO_5018076493" evidence="1">
    <location>
        <begin position="22"/>
        <end position="165"/>
    </location>
</feature>
<evidence type="ECO:0000256" key="1">
    <source>
        <dbReference type="SAM" id="SignalP"/>
    </source>
</evidence>
<keyword evidence="3" id="KW-1185">Reference proteome</keyword>
<sequence length="165" mass="18415">MKKTALSIGFSLIATASFSFAQPAFMSPEYAKEFCDLWNKTPELTEGLAKWAKNIKEGKEYRSIQFYRSDCGGPEKAVEVHIIPKDGKAICVYGGKAVDPNPDFQMYATDENWNSLARGEFGFMGMGIMSKMTFKGSKWEAMQNMGPFKAFLLNLGKVPHTNQCP</sequence>
<feature type="signal peptide" evidence="1">
    <location>
        <begin position="1"/>
        <end position="21"/>
    </location>
</feature>
<dbReference type="AlphaFoldDB" id="A0A3M0BFR4"/>